<dbReference type="Proteomes" id="UP000317243">
    <property type="component" value="Unassembled WGS sequence"/>
</dbReference>
<dbReference type="Gene3D" id="1.25.40.10">
    <property type="entry name" value="Tetratricopeptide repeat domain"/>
    <property type="match status" value="1"/>
</dbReference>
<comment type="caution">
    <text evidence="1">The sequence shown here is derived from an EMBL/GenBank/DDBJ whole genome shotgun (WGS) entry which is preliminary data.</text>
</comment>
<evidence type="ECO:0000313" key="2">
    <source>
        <dbReference type="Proteomes" id="UP000317243"/>
    </source>
</evidence>
<keyword evidence="2" id="KW-1185">Reference proteome</keyword>
<dbReference type="Pfam" id="PF14559">
    <property type="entry name" value="TPR_19"/>
    <property type="match status" value="1"/>
</dbReference>
<dbReference type="AlphaFoldDB" id="A0A5C5X1E8"/>
<evidence type="ECO:0000313" key="1">
    <source>
        <dbReference type="EMBL" id="TWT56786.1"/>
    </source>
</evidence>
<accession>A0A5C5X1E8</accession>
<dbReference type="SUPFAM" id="SSF48452">
    <property type="entry name" value="TPR-like"/>
    <property type="match status" value="1"/>
</dbReference>
<name>A0A5C5X1E8_9PLAN</name>
<dbReference type="InterPro" id="IPR011990">
    <property type="entry name" value="TPR-like_helical_dom_sf"/>
</dbReference>
<dbReference type="RefSeq" id="WP_146506701.1">
    <property type="nucleotide sequence ID" value="NZ_SIHI01000001.1"/>
</dbReference>
<gene>
    <name evidence="1" type="ORF">KOR42_01410</name>
</gene>
<reference evidence="1 2" key="1">
    <citation type="submission" date="2019-02" db="EMBL/GenBank/DDBJ databases">
        <title>Deep-cultivation of Planctomycetes and their phenomic and genomic characterization uncovers novel biology.</title>
        <authorList>
            <person name="Wiegand S."/>
            <person name="Jogler M."/>
            <person name="Boedeker C."/>
            <person name="Pinto D."/>
            <person name="Vollmers J."/>
            <person name="Rivas-Marin E."/>
            <person name="Kohn T."/>
            <person name="Peeters S.H."/>
            <person name="Heuer A."/>
            <person name="Rast P."/>
            <person name="Oberbeckmann S."/>
            <person name="Bunk B."/>
            <person name="Jeske O."/>
            <person name="Meyerdierks A."/>
            <person name="Storesund J.E."/>
            <person name="Kallscheuer N."/>
            <person name="Luecker S."/>
            <person name="Lage O.M."/>
            <person name="Pohl T."/>
            <person name="Merkel B.J."/>
            <person name="Hornburger P."/>
            <person name="Mueller R.-W."/>
            <person name="Bruemmer F."/>
            <person name="Labrenz M."/>
            <person name="Spormann A.M."/>
            <person name="Op Den Camp H."/>
            <person name="Overmann J."/>
            <person name="Amann R."/>
            <person name="Jetten M.S.M."/>
            <person name="Mascher T."/>
            <person name="Medema M.H."/>
            <person name="Devos D.P."/>
            <person name="Kaster A.-K."/>
            <person name="Ovreas L."/>
            <person name="Rohde M."/>
            <person name="Galperin M.Y."/>
            <person name="Jogler C."/>
        </authorList>
    </citation>
    <scope>NUCLEOTIDE SEQUENCE [LARGE SCALE GENOMIC DNA]</scope>
    <source>
        <strain evidence="1 2">KOR42</strain>
    </source>
</reference>
<protein>
    <submittedName>
        <fullName evidence="1">Uncharacterized protein</fullName>
    </submittedName>
</protein>
<proteinExistence type="predicted"/>
<sequence length="101" mass="11575">MNRRKKIEDMLQDSPDDLFLNYAYAMELAKESEIEDAQRTFTKVRGINPDYVPAYFQEAQMLAAEDRADEARTLLENGIEVAKKIGDSHALGEMTEFLDNL</sequence>
<organism evidence="1 2">
    <name type="scientific">Thalassoglobus neptunius</name>
    <dbReference type="NCBI Taxonomy" id="1938619"/>
    <lineage>
        <taxon>Bacteria</taxon>
        <taxon>Pseudomonadati</taxon>
        <taxon>Planctomycetota</taxon>
        <taxon>Planctomycetia</taxon>
        <taxon>Planctomycetales</taxon>
        <taxon>Planctomycetaceae</taxon>
        <taxon>Thalassoglobus</taxon>
    </lineage>
</organism>
<dbReference type="EMBL" id="SIHI01000001">
    <property type="protein sequence ID" value="TWT56786.1"/>
    <property type="molecule type" value="Genomic_DNA"/>
</dbReference>
<dbReference type="OrthoDB" id="280886at2"/>